<evidence type="ECO:0000313" key="2">
    <source>
        <dbReference type="EMBL" id="WYW54541.1"/>
    </source>
</evidence>
<dbReference type="Pfam" id="PF11188">
    <property type="entry name" value="DUF2975"/>
    <property type="match status" value="1"/>
</dbReference>
<keyword evidence="1" id="KW-1133">Transmembrane helix</keyword>
<gene>
    <name evidence="2" type="ORF">WG950_08365</name>
</gene>
<proteinExistence type="predicted"/>
<feature type="transmembrane region" description="Helical" evidence="1">
    <location>
        <begin position="104"/>
        <end position="123"/>
    </location>
</feature>
<keyword evidence="1" id="KW-0472">Membrane</keyword>
<sequence>MKKLNILKAIVDFLWIFSMPIVLIIIGISIAVFFVDLNELNIKINSIDFDNNTPLSKILLSIAALNYLLIIAALYFFRKVLHFFIRVKIFEETVIASFKKIGNLLAISGIISLVISFINKIYFQQKISLEFGLNQHLVIICLGLFFLTLSEIFKIAKNTKQENDLTI</sequence>
<dbReference type="EMBL" id="CP150496">
    <property type="protein sequence ID" value="WYW54541.1"/>
    <property type="molecule type" value="Genomic_DNA"/>
</dbReference>
<keyword evidence="1" id="KW-0812">Transmembrane</keyword>
<dbReference type="RefSeq" id="WP_340931603.1">
    <property type="nucleotide sequence ID" value="NZ_CP150496.1"/>
</dbReference>
<evidence type="ECO:0000256" key="1">
    <source>
        <dbReference type="SAM" id="Phobius"/>
    </source>
</evidence>
<accession>A0ABZ2TNC1</accession>
<name>A0ABZ2TNC1_9FLAO</name>
<evidence type="ECO:0000313" key="3">
    <source>
        <dbReference type="Proteomes" id="UP001491088"/>
    </source>
</evidence>
<feature type="transmembrane region" description="Helical" evidence="1">
    <location>
        <begin position="55"/>
        <end position="77"/>
    </location>
</feature>
<dbReference type="InterPro" id="IPR021354">
    <property type="entry name" value="DUF2975"/>
</dbReference>
<dbReference type="Proteomes" id="UP001491088">
    <property type="component" value="Chromosome"/>
</dbReference>
<keyword evidence="3" id="KW-1185">Reference proteome</keyword>
<reference evidence="2 3" key="1">
    <citation type="submission" date="2024-03" db="EMBL/GenBank/DDBJ databases">
        <authorList>
            <person name="Cao K."/>
        </authorList>
    </citation>
    <scope>NUCLEOTIDE SEQUENCE [LARGE SCALE GENOMIC DNA]</scope>
    <source>
        <strain evidence="2 3">MCCC 1K00696</strain>
    </source>
</reference>
<organism evidence="2 3">
    <name type="scientific">Polaribacter marinaquae</name>
    <dbReference type="NCBI Taxonomy" id="1642819"/>
    <lineage>
        <taxon>Bacteria</taxon>
        <taxon>Pseudomonadati</taxon>
        <taxon>Bacteroidota</taxon>
        <taxon>Flavobacteriia</taxon>
        <taxon>Flavobacteriales</taxon>
        <taxon>Flavobacteriaceae</taxon>
    </lineage>
</organism>
<protein>
    <submittedName>
        <fullName evidence="2">DUF2975 domain-containing protein</fullName>
    </submittedName>
</protein>
<feature type="transmembrane region" description="Helical" evidence="1">
    <location>
        <begin position="12"/>
        <end position="35"/>
    </location>
</feature>
<feature type="transmembrane region" description="Helical" evidence="1">
    <location>
        <begin position="135"/>
        <end position="153"/>
    </location>
</feature>